<dbReference type="Proteomes" id="UP000654004">
    <property type="component" value="Unassembled WGS sequence"/>
</dbReference>
<evidence type="ECO:0000313" key="3">
    <source>
        <dbReference type="Proteomes" id="UP000654004"/>
    </source>
</evidence>
<gene>
    <name evidence="2" type="ORF">GCM10009410_09050</name>
</gene>
<protein>
    <recommendedName>
        <fullName evidence="1">pEK499-p136 HEPN domain-containing protein</fullName>
    </recommendedName>
</protein>
<name>A0ABQ2QH47_9GAMM</name>
<feature type="domain" description="pEK499-p136 HEPN" evidence="1">
    <location>
        <begin position="37"/>
        <end position="185"/>
    </location>
</feature>
<proteinExistence type="predicted"/>
<accession>A0ABQ2QH47</accession>
<dbReference type="RefSeq" id="WP_188953801.1">
    <property type="nucleotide sequence ID" value="NZ_BMQW01000002.1"/>
</dbReference>
<organism evidence="2 3">
    <name type="scientific">Shewanella ulleungensis</name>
    <dbReference type="NCBI Taxonomy" id="2282699"/>
    <lineage>
        <taxon>Bacteria</taxon>
        <taxon>Pseudomonadati</taxon>
        <taxon>Pseudomonadota</taxon>
        <taxon>Gammaproteobacteria</taxon>
        <taxon>Alteromonadales</taxon>
        <taxon>Shewanellaceae</taxon>
        <taxon>Shewanella</taxon>
    </lineage>
</organism>
<evidence type="ECO:0000259" key="1">
    <source>
        <dbReference type="Pfam" id="PF18736"/>
    </source>
</evidence>
<dbReference type="InterPro" id="IPR041318">
    <property type="entry name" value="pEK499_p136"/>
</dbReference>
<sequence length="186" mass="21619">MLVLQKMGGYVLVERLVHKKNIIYLFLLLPTPKESQMGNYANFEPDFIIRTIALIEQYDEFITDVRFEEQYNYTLIINCFLGLVVMPKERIVNNIPAEPLSNQFKVKLGLDNAELHNSITDLKKLILQLRNSVAHFNIEIISADQQFQVDYLLFKHRNNSIVAKIPASEMKKFLKTYSGILLNNIK</sequence>
<keyword evidence="3" id="KW-1185">Reference proteome</keyword>
<comment type="caution">
    <text evidence="2">The sequence shown here is derived from an EMBL/GenBank/DDBJ whole genome shotgun (WGS) entry which is preliminary data.</text>
</comment>
<dbReference type="Pfam" id="PF18736">
    <property type="entry name" value="pEK499_p136"/>
    <property type="match status" value="1"/>
</dbReference>
<evidence type="ECO:0000313" key="2">
    <source>
        <dbReference type="EMBL" id="GGP78936.1"/>
    </source>
</evidence>
<dbReference type="EMBL" id="BMQW01000002">
    <property type="protein sequence ID" value="GGP78936.1"/>
    <property type="molecule type" value="Genomic_DNA"/>
</dbReference>
<reference evidence="3" key="1">
    <citation type="journal article" date="2019" name="Int. J. Syst. Evol. Microbiol.">
        <title>The Global Catalogue of Microorganisms (GCM) 10K type strain sequencing project: providing services to taxonomists for standard genome sequencing and annotation.</title>
        <authorList>
            <consortium name="The Broad Institute Genomics Platform"/>
            <consortium name="The Broad Institute Genome Sequencing Center for Infectious Disease"/>
            <person name="Wu L."/>
            <person name="Ma J."/>
        </authorList>
    </citation>
    <scope>NUCLEOTIDE SEQUENCE [LARGE SCALE GENOMIC DNA]</scope>
    <source>
        <strain evidence="3">JCM 32305</strain>
    </source>
</reference>